<dbReference type="OrthoDB" id="7866065at2759"/>
<gene>
    <name evidence="2" type="ORF">MGAL_10B083574</name>
</gene>
<dbReference type="EMBL" id="UYJE01004674">
    <property type="protein sequence ID" value="VDI30248.1"/>
    <property type="molecule type" value="Genomic_DNA"/>
</dbReference>
<feature type="domain" description="Renin receptor N-terminal" evidence="1">
    <location>
        <begin position="174"/>
        <end position="257"/>
    </location>
</feature>
<dbReference type="AlphaFoldDB" id="A0A8B6E7H1"/>
<evidence type="ECO:0000313" key="2">
    <source>
        <dbReference type="EMBL" id="VDI30248.1"/>
    </source>
</evidence>
<sequence length="258" mass="29755">MNKICEIFNSSSISVFGTKCKNQKYAKHNEKPWYKRGCKSKRNLFHQARQRYGNLKSKENKKALKEASKSYKKELNRSYNDFQMNTAKDLRKLAKSDPKRLWQKLNSINTNKSNKTDAVKIEDLYEHFKRLSQDEVIEDNSDIDLTKFNRVFDVYLHVHTVVVQSDCLISQVICQELIVTHAPKYITFQQQADHLQTSDVSKVITHTLGVPTEDVKWSGLNQGSLFNRPKANVLMTVVTAEGKKPLSVKNVAKYPVKS</sequence>
<dbReference type="PANTHER" id="PTHR13351:SF1">
    <property type="entry name" value="RENIN RECEPTOR"/>
    <property type="match status" value="1"/>
</dbReference>
<dbReference type="Pfam" id="PF25294">
    <property type="entry name" value="RENR_N"/>
    <property type="match status" value="1"/>
</dbReference>
<comment type="caution">
    <text evidence="2">The sequence shown here is derived from an EMBL/GenBank/DDBJ whole genome shotgun (WGS) entry which is preliminary data.</text>
</comment>
<evidence type="ECO:0000259" key="1">
    <source>
        <dbReference type="Pfam" id="PF25294"/>
    </source>
</evidence>
<feature type="non-terminal residue" evidence="2">
    <location>
        <position position="258"/>
    </location>
</feature>
<keyword evidence="2" id="KW-0675">Receptor</keyword>
<dbReference type="InterPro" id="IPR057318">
    <property type="entry name" value="RENR_N"/>
</dbReference>
<proteinExistence type="predicted"/>
<dbReference type="GO" id="GO:0030177">
    <property type="term" value="P:positive regulation of Wnt signaling pathway"/>
    <property type="evidence" value="ECO:0007669"/>
    <property type="project" value="TreeGrafter"/>
</dbReference>
<reference evidence="2" key="1">
    <citation type="submission" date="2018-11" db="EMBL/GenBank/DDBJ databases">
        <authorList>
            <person name="Alioto T."/>
            <person name="Alioto T."/>
        </authorList>
    </citation>
    <scope>NUCLEOTIDE SEQUENCE</scope>
</reference>
<organism evidence="2 3">
    <name type="scientific">Mytilus galloprovincialis</name>
    <name type="common">Mediterranean mussel</name>
    <dbReference type="NCBI Taxonomy" id="29158"/>
    <lineage>
        <taxon>Eukaryota</taxon>
        <taxon>Metazoa</taxon>
        <taxon>Spiralia</taxon>
        <taxon>Lophotrochozoa</taxon>
        <taxon>Mollusca</taxon>
        <taxon>Bivalvia</taxon>
        <taxon>Autobranchia</taxon>
        <taxon>Pteriomorphia</taxon>
        <taxon>Mytilida</taxon>
        <taxon>Mytiloidea</taxon>
        <taxon>Mytilidae</taxon>
        <taxon>Mytilinae</taxon>
        <taxon>Mytilus</taxon>
    </lineage>
</organism>
<dbReference type="GO" id="GO:0009897">
    <property type="term" value="C:external side of plasma membrane"/>
    <property type="evidence" value="ECO:0007669"/>
    <property type="project" value="TreeGrafter"/>
</dbReference>
<dbReference type="Proteomes" id="UP000596742">
    <property type="component" value="Unassembled WGS sequence"/>
</dbReference>
<keyword evidence="3" id="KW-1185">Reference proteome</keyword>
<name>A0A8B6E7H1_MYTGA</name>
<dbReference type="InterPro" id="IPR012493">
    <property type="entry name" value="Renin_rcpt"/>
</dbReference>
<accession>A0A8B6E7H1</accession>
<evidence type="ECO:0000313" key="3">
    <source>
        <dbReference type="Proteomes" id="UP000596742"/>
    </source>
</evidence>
<protein>
    <submittedName>
        <fullName evidence="2">Renin receptor</fullName>
    </submittedName>
</protein>
<dbReference type="GO" id="GO:0038023">
    <property type="term" value="F:signaling receptor activity"/>
    <property type="evidence" value="ECO:0007669"/>
    <property type="project" value="InterPro"/>
</dbReference>
<dbReference type="PANTHER" id="PTHR13351">
    <property type="entry name" value="RENIN RECEPTOR"/>
    <property type="match status" value="1"/>
</dbReference>